<sequence>MPLTNIPTYNEEKTKNWFLQLEAIFSVWRITSQQSKFANVVKVLPPSVVDEVADILEHIPKQEPYTRLKDAILKRTGRLDEDLLWELFTHITRGERTPSQLLRCMRSRLEKHSMAELILRELWMDKLPTTIMQILAPIADNTPLDQLADSIDHITTKLDQRVCGHVVQCPDDTPAKDKDLEKAVADLQHQLQEIRMLLSCKSRGPRPAMESTEYQQG</sequence>
<dbReference type="InterPro" id="IPR055469">
    <property type="entry name" value="DUF7041"/>
</dbReference>
<protein>
    <recommendedName>
        <fullName evidence="1">DUF7041 domain-containing protein</fullName>
    </recommendedName>
</protein>
<dbReference type="EMBL" id="CAHIKZ030000367">
    <property type="protein sequence ID" value="CAE1170625.1"/>
    <property type="molecule type" value="Genomic_DNA"/>
</dbReference>
<proteinExistence type="predicted"/>
<dbReference type="Proteomes" id="UP000597762">
    <property type="component" value="Unassembled WGS sequence"/>
</dbReference>
<comment type="caution">
    <text evidence="2">The sequence shown here is derived from an EMBL/GenBank/DDBJ whole genome shotgun (WGS) entry which is preliminary data.</text>
</comment>
<evidence type="ECO:0000313" key="2">
    <source>
        <dbReference type="EMBL" id="CAE1170625.1"/>
    </source>
</evidence>
<dbReference type="Pfam" id="PF23055">
    <property type="entry name" value="DUF7041"/>
    <property type="match status" value="1"/>
</dbReference>
<keyword evidence="3" id="KW-1185">Reference proteome</keyword>
<dbReference type="AlphaFoldDB" id="A0A812B6M9"/>
<reference evidence="2" key="1">
    <citation type="submission" date="2021-01" db="EMBL/GenBank/DDBJ databases">
        <authorList>
            <person name="Li R."/>
            <person name="Bekaert M."/>
        </authorList>
    </citation>
    <scope>NUCLEOTIDE SEQUENCE</scope>
    <source>
        <strain evidence="2">Farmed</strain>
    </source>
</reference>
<name>A0A812B6M9_ACAPH</name>
<dbReference type="PANTHER" id="PTHR33327:SF3">
    <property type="entry name" value="RNA-DIRECTED DNA POLYMERASE"/>
    <property type="match status" value="1"/>
</dbReference>
<organism evidence="2 3">
    <name type="scientific">Acanthosepion pharaonis</name>
    <name type="common">Pharaoh cuttlefish</name>
    <name type="synonym">Sepia pharaonis</name>
    <dbReference type="NCBI Taxonomy" id="158019"/>
    <lineage>
        <taxon>Eukaryota</taxon>
        <taxon>Metazoa</taxon>
        <taxon>Spiralia</taxon>
        <taxon>Lophotrochozoa</taxon>
        <taxon>Mollusca</taxon>
        <taxon>Cephalopoda</taxon>
        <taxon>Coleoidea</taxon>
        <taxon>Decapodiformes</taxon>
        <taxon>Sepiida</taxon>
        <taxon>Sepiina</taxon>
        <taxon>Sepiidae</taxon>
        <taxon>Acanthosepion</taxon>
    </lineage>
</organism>
<feature type="domain" description="DUF7041" evidence="1">
    <location>
        <begin position="6"/>
        <end position="81"/>
    </location>
</feature>
<gene>
    <name evidence="2" type="ORF">SPHA_11174</name>
</gene>
<accession>A0A812B6M9</accession>
<dbReference type="PANTHER" id="PTHR33327">
    <property type="entry name" value="ENDONUCLEASE"/>
    <property type="match status" value="1"/>
</dbReference>
<dbReference type="OrthoDB" id="6159822at2759"/>
<evidence type="ECO:0000313" key="3">
    <source>
        <dbReference type="Proteomes" id="UP000597762"/>
    </source>
</evidence>
<evidence type="ECO:0000259" key="1">
    <source>
        <dbReference type="Pfam" id="PF23055"/>
    </source>
</evidence>